<evidence type="ECO:0000256" key="1">
    <source>
        <dbReference type="SAM" id="MobiDB-lite"/>
    </source>
</evidence>
<feature type="region of interest" description="Disordered" evidence="1">
    <location>
        <begin position="1"/>
        <end position="65"/>
    </location>
</feature>
<feature type="compositionally biased region" description="Acidic residues" evidence="1">
    <location>
        <begin position="1"/>
        <end position="13"/>
    </location>
</feature>
<keyword evidence="2" id="KW-1133">Transmembrane helix</keyword>
<feature type="transmembrane region" description="Helical" evidence="2">
    <location>
        <begin position="74"/>
        <end position="97"/>
    </location>
</feature>
<feature type="compositionally biased region" description="Acidic residues" evidence="1">
    <location>
        <begin position="133"/>
        <end position="151"/>
    </location>
</feature>
<evidence type="ECO:0000256" key="2">
    <source>
        <dbReference type="SAM" id="Phobius"/>
    </source>
</evidence>
<feature type="region of interest" description="Disordered" evidence="1">
    <location>
        <begin position="129"/>
        <end position="171"/>
    </location>
</feature>
<dbReference type="RefSeq" id="WP_074791732.1">
    <property type="nucleotide sequence ID" value="NZ_FOAD01000001.1"/>
</dbReference>
<dbReference type="Proteomes" id="UP000183894">
    <property type="component" value="Unassembled WGS sequence"/>
</dbReference>
<feature type="compositionally biased region" description="Basic and acidic residues" evidence="1">
    <location>
        <begin position="22"/>
        <end position="36"/>
    </location>
</feature>
<feature type="transmembrane region" description="Helical" evidence="2">
    <location>
        <begin position="103"/>
        <end position="123"/>
    </location>
</feature>
<organism evidence="4 5">
    <name type="scientific">Haloferax larsenii</name>
    <dbReference type="NCBI Taxonomy" id="302484"/>
    <lineage>
        <taxon>Archaea</taxon>
        <taxon>Methanobacteriati</taxon>
        <taxon>Methanobacteriota</taxon>
        <taxon>Stenosarchaea group</taxon>
        <taxon>Halobacteria</taxon>
        <taxon>Halobacteriales</taxon>
        <taxon>Haloferacaceae</taxon>
        <taxon>Haloferax</taxon>
    </lineage>
</organism>
<keyword evidence="2" id="KW-0472">Membrane</keyword>
<reference evidence="4 5" key="1">
    <citation type="submission" date="2016-10" db="EMBL/GenBank/DDBJ databases">
        <authorList>
            <person name="de Groot N.N."/>
        </authorList>
    </citation>
    <scope>NUCLEOTIDE SEQUENCE [LARGE SCALE GENOMIC DNA]</scope>
    <source>
        <strain evidence="4 5">CDM_5</strain>
    </source>
</reference>
<sequence>MTDDERRDEDDAPQIDPIARWGDPEERWGDPEKRWGNPETDLPNVPHVDIPGEDANSDDAPEFTADINPEQSRLFWASVILANVGVAGITVGPMLIYFRGETLVGGGATLLGVLALTRVYSLYREYQAHDWSSDEDSDDGEGDNSGEEGDADRDNSDEKGDAHAHADERNR</sequence>
<feature type="domain" description="DUF7322" evidence="3">
    <location>
        <begin position="65"/>
        <end position="125"/>
    </location>
</feature>
<evidence type="ECO:0000313" key="4">
    <source>
        <dbReference type="EMBL" id="SEK45157.1"/>
    </source>
</evidence>
<name>A0A1H7H5X2_HALLR</name>
<dbReference type="OrthoDB" id="170744at2157"/>
<feature type="compositionally biased region" description="Basic and acidic residues" evidence="1">
    <location>
        <begin position="152"/>
        <end position="171"/>
    </location>
</feature>
<evidence type="ECO:0000259" key="3">
    <source>
        <dbReference type="Pfam" id="PF24008"/>
    </source>
</evidence>
<dbReference type="InterPro" id="IPR055746">
    <property type="entry name" value="DUF7322"/>
</dbReference>
<dbReference type="Pfam" id="PF24008">
    <property type="entry name" value="DUF7322"/>
    <property type="match status" value="1"/>
</dbReference>
<dbReference type="EMBL" id="FOAD01000001">
    <property type="protein sequence ID" value="SEK45157.1"/>
    <property type="molecule type" value="Genomic_DNA"/>
</dbReference>
<accession>A0A1H7H5X2</accession>
<feature type="compositionally biased region" description="Acidic residues" evidence="1">
    <location>
        <begin position="51"/>
        <end position="61"/>
    </location>
</feature>
<protein>
    <recommendedName>
        <fullName evidence="3">DUF7322 domain-containing protein</fullName>
    </recommendedName>
</protein>
<evidence type="ECO:0000313" key="5">
    <source>
        <dbReference type="Proteomes" id="UP000183894"/>
    </source>
</evidence>
<proteinExistence type="predicted"/>
<dbReference type="AlphaFoldDB" id="A0A1H7H5X2"/>
<gene>
    <name evidence="4" type="ORF">SAMN04488691_101485</name>
</gene>
<keyword evidence="2" id="KW-0812">Transmembrane</keyword>